<organism evidence="6 7">
    <name type="scientific">Aureimonas ureilytica</name>
    <dbReference type="NCBI Taxonomy" id="401562"/>
    <lineage>
        <taxon>Bacteria</taxon>
        <taxon>Pseudomonadati</taxon>
        <taxon>Pseudomonadota</taxon>
        <taxon>Alphaproteobacteria</taxon>
        <taxon>Hyphomicrobiales</taxon>
        <taxon>Aurantimonadaceae</taxon>
        <taxon>Aureimonas</taxon>
    </lineage>
</organism>
<keyword evidence="4 5" id="KW-0472">Membrane</keyword>
<evidence type="ECO:0000256" key="2">
    <source>
        <dbReference type="ARBA" id="ARBA00022692"/>
    </source>
</evidence>
<dbReference type="EMBL" id="LDPZ01000017">
    <property type="protein sequence ID" value="KTQ96138.1"/>
    <property type="molecule type" value="Genomic_DNA"/>
</dbReference>
<dbReference type="PATRIC" id="fig|401562.3.peg.1145"/>
<accession>A0A175R9Z4</accession>
<evidence type="ECO:0000256" key="3">
    <source>
        <dbReference type="ARBA" id="ARBA00022989"/>
    </source>
</evidence>
<comment type="caution">
    <text evidence="6">The sequence shown here is derived from an EMBL/GenBank/DDBJ whole genome shotgun (WGS) entry which is preliminary data.</text>
</comment>
<feature type="transmembrane region" description="Helical" evidence="5">
    <location>
        <begin position="21"/>
        <end position="39"/>
    </location>
</feature>
<evidence type="ECO:0000256" key="1">
    <source>
        <dbReference type="ARBA" id="ARBA00022475"/>
    </source>
</evidence>
<protein>
    <recommendedName>
        <fullName evidence="8">DUF2585 family protein</fullName>
    </recommendedName>
</protein>
<evidence type="ECO:0000256" key="4">
    <source>
        <dbReference type="ARBA" id="ARBA00023136"/>
    </source>
</evidence>
<reference evidence="6 7" key="1">
    <citation type="journal article" date="2016" name="Front. Microbiol.">
        <title>Genomic Resource of Rice Seed Associated Bacteria.</title>
        <authorList>
            <person name="Midha S."/>
            <person name="Bansal K."/>
            <person name="Sharma S."/>
            <person name="Kumar N."/>
            <person name="Patil P.P."/>
            <person name="Chaudhry V."/>
            <person name="Patil P.B."/>
        </authorList>
    </citation>
    <scope>NUCLEOTIDE SEQUENCE [LARGE SCALE GENOMIC DNA]</scope>
    <source>
        <strain evidence="6 7">NS226</strain>
    </source>
</reference>
<keyword evidence="1" id="KW-1003">Cell membrane</keyword>
<dbReference type="Proteomes" id="UP000078272">
    <property type="component" value="Unassembled WGS sequence"/>
</dbReference>
<gene>
    <name evidence="6" type="ORF">NS226_08845</name>
</gene>
<proteinExistence type="predicted"/>
<keyword evidence="2 5" id="KW-0812">Transmembrane</keyword>
<name>A0A175R9Z4_9HYPH</name>
<evidence type="ECO:0000313" key="7">
    <source>
        <dbReference type="Proteomes" id="UP000078272"/>
    </source>
</evidence>
<dbReference type="STRING" id="401562.NS365_09055"/>
<dbReference type="AlphaFoldDB" id="A0A175R9Z4"/>
<evidence type="ECO:0000313" key="6">
    <source>
        <dbReference type="EMBL" id="KTQ96138.1"/>
    </source>
</evidence>
<dbReference type="GO" id="GO:0005886">
    <property type="term" value="C:plasma membrane"/>
    <property type="evidence" value="ECO:0007669"/>
    <property type="project" value="InterPro"/>
</dbReference>
<sequence>MIHHDRSRSGFAGPTSLPVQVAIGLAILTAMAAWLGWMGRPLTCTCGTLALWDGDPYSPGASQQFADWYSALHVMFGMGLAVFIGRMAPHWPLSWMVLATLASSAIWEAMENTPVIIALFGNAPGTPSYEGDSILNAFGDTLFVAVGFLLARGLPAPLALITALALEGAVAFAINDGFILGSLRLLGVSI</sequence>
<evidence type="ECO:0008006" key="8">
    <source>
        <dbReference type="Google" id="ProtNLM"/>
    </source>
</evidence>
<feature type="transmembrane region" description="Helical" evidence="5">
    <location>
        <begin position="158"/>
        <end position="180"/>
    </location>
</feature>
<keyword evidence="3 5" id="KW-1133">Transmembrane helix</keyword>
<feature type="transmembrane region" description="Helical" evidence="5">
    <location>
        <begin position="133"/>
        <end position="151"/>
    </location>
</feature>
<dbReference type="InterPro" id="IPR019691">
    <property type="entry name" value="DUF2585"/>
</dbReference>
<feature type="transmembrane region" description="Helical" evidence="5">
    <location>
        <begin position="68"/>
        <end position="85"/>
    </location>
</feature>
<evidence type="ECO:0000256" key="5">
    <source>
        <dbReference type="SAM" id="Phobius"/>
    </source>
</evidence>
<dbReference type="Pfam" id="PF10755">
    <property type="entry name" value="DUF2585"/>
    <property type="match status" value="1"/>
</dbReference>